<dbReference type="GO" id="GO:0005634">
    <property type="term" value="C:nucleus"/>
    <property type="evidence" value="ECO:0007669"/>
    <property type="project" value="UniProtKB-SubCell"/>
</dbReference>
<evidence type="ECO:0000259" key="7">
    <source>
        <dbReference type="PROSITE" id="PS51194"/>
    </source>
</evidence>
<dbReference type="Pfam" id="PF09111">
    <property type="entry name" value="SLIDE"/>
    <property type="match status" value="1"/>
</dbReference>
<dbReference type="Pfam" id="PF00271">
    <property type="entry name" value="Helicase_C"/>
    <property type="match status" value="1"/>
</dbReference>
<dbReference type="InterPro" id="IPR027417">
    <property type="entry name" value="P-loop_NTPase"/>
</dbReference>
<feature type="region of interest" description="Disordered" evidence="5">
    <location>
        <begin position="151"/>
        <end position="235"/>
    </location>
</feature>
<dbReference type="InterPro" id="IPR001005">
    <property type="entry name" value="SANT/Myb"/>
</dbReference>
<dbReference type="Gene3D" id="3.40.50.10810">
    <property type="entry name" value="Tandem AAA-ATPase domain"/>
    <property type="match status" value="2"/>
</dbReference>
<feature type="domain" description="Helicase ATP-binding" evidence="6">
    <location>
        <begin position="270"/>
        <end position="528"/>
    </location>
</feature>
<evidence type="ECO:0000256" key="4">
    <source>
        <dbReference type="ARBA" id="ARBA00023242"/>
    </source>
</evidence>
<feature type="region of interest" description="Disordered" evidence="5">
    <location>
        <begin position="355"/>
        <end position="446"/>
    </location>
</feature>
<dbReference type="SMART" id="SM00490">
    <property type="entry name" value="HELICc"/>
    <property type="match status" value="1"/>
</dbReference>
<feature type="compositionally biased region" description="Basic and acidic residues" evidence="5">
    <location>
        <begin position="363"/>
        <end position="373"/>
    </location>
</feature>
<feature type="compositionally biased region" description="Polar residues" evidence="5">
    <location>
        <begin position="70"/>
        <end position="91"/>
    </location>
</feature>
<evidence type="ECO:0000259" key="6">
    <source>
        <dbReference type="PROSITE" id="PS51192"/>
    </source>
</evidence>
<reference evidence="10" key="1">
    <citation type="journal article" date="2012" name="PLoS Pathog.">
        <title>Comparative genomics of the apicomplexan parasites Toxoplasma gondii and Neospora caninum: Coccidia differing in host range and transmission strategy.</title>
        <authorList>
            <person name="Reid A.J."/>
            <person name="Vermont S.J."/>
            <person name="Cotton J.A."/>
            <person name="Harris D."/>
            <person name="Hill-Cawthorne G.A."/>
            <person name="Konen-Waisman S."/>
            <person name="Latham S.M."/>
            <person name="Mourier T."/>
            <person name="Norton R."/>
            <person name="Quail M.A."/>
            <person name="Sanders M."/>
            <person name="Shanmugam D."/>
            <person name="Sohal A."/>
            <person name="Wasmuth J.D."/>
            <person name="Brunk B."/>
            <person name="Grigg M.E."/>
            <person name="Howard J.C."/>
            <person name="Parkinson J."/>
            <person name="Roos D.S."/>
            <person name="Trees A.J."/>
            <person name="Berriman M."/>
            <person name="Pain A."/>
            <person name="Wastling J.M."/>
        </authorList>
    </citation>
    <scope>NUCLEOTIDE SEQUENCE [LARGE SCALE GENOMIC DNA]</scope>
    <source>
        <strain evidence="10">Liverpool</strain>
    </source>
</reference>
<dbReference type="Gene3D" id="1.10.10.60">
    <property type="entry name" value="Homeodomain-like"/>
    <property type="match status" value="2"/>
</dbReference>
<keyword evidence="3" id="KW-0378">Hydrolase</keyword>
<gene>
    <name evidence="9" type="ORF">NCLIV_004490</name>
</gene>
<dbReference type="CDD" id="cd00167">
    <property type="entry name" value="SANT"/>
    <property type="match status" value="1"/>
</dbReference>
<dbReference type="Proteomes" id="UP000007494">
    <property type="component" value="Chromosome Ib"/>
</dbReference>
<dbReference type="SUPFAM" id="SSF46689">
    <property type="entry name" value="Homeodomain-like"/>
    <property type="match status" value="2"/>
</dbReference>
<dbReference type="InterPro" id="IPR015195">
    <property type="entry name" value="SLIDE"/>
</dbReference>
<dbReference type="Pfam" id="PF00176">
    <property type="entry name" value="SNF2-rel_dom"/>
    <property type="match status" value="1"/>
</dbReference>
<feature type="compositionally biased region" description="Low complexity" evidence="5">
    <location>
        <begin position="1260"/>
        <end position="1279"/>
    </location>
</feature>
<dbReference type="CDD" id="cd18793">
    <property type="entry name" value="SF2_C_SNF"/>
    <property type="match status" value="1"/>
</dbReference>
<dbReference type="eggNOG" id="KOG0385">
    <property type="taxonomic scope" value="Eukaryota"/>
</dbReference>
<dbReference type="GO" id="GO:0031491">
    <property type="term" value="F:nucleosome binding"/>
    <property type="evidence" value="ECO:0007669"/>
    <property type="project" value="InterPro"/>
</dbReference>
<evidence type="ECO:0000256" key="5">
    <source>
        <dbReference type="SAM" id="MobiDB-lite"/>
    </source>
</evidence>
<dbReference type="GO" id="GO:0034728">
    <property type="term" value="P:nucleosome organization"/>
    <property type="evidence" value="ECO:0007669"/>
    <property type="project" value="TreeGrafter"/>
</dbReference>
<feature type="compositionally biased region" description="Basic and acidic residues" evidence="5">
    <location>
        <begin position="205"/>
        <end position="225"/>
    </location>
</feature>
<feature type="compositionally biased region" description="Basic and acidic residues" evidence="5">
    <location>
        <begin position="397"/>
        <end position="423"/>
    </location>
</feature>
<evidence type="ECO:0000256" key="1">
    <source>
        <dbReference type="ARBA" id="ARBA00004123"/>
    </source>
</evidence>
<dbReference type="GO" id="GO:0016887">
    <property type="term" value="F:ATP hydrolysis activity"/>
    <property type="evidence" value="ECO:0007669"/>
    <property type="project" value="TreeGrafter"/>
</dbReference>
<dbReference type="InParanoid" id="F0V8D1"/>
<dbReference type="VEuPathDB" id="ToxoDB:NCLIV_004490"/>
<evidence type="ECO:0000256" key="3">
    <source>
        <dbReference type="ARBA" id="ARBA00022801"/>
    </source>
</evidence>
<dbReference type="InterPro" id="IPR036306">
    <property type="entry name" value="ISWI_HAND-dom_sf"/>
</dbReference>
<keyword evidence="4" id="KW-0539">Nucleus</keyword>
<dbReference type="InterPro" id="IPR009057">
    <property type="entry name" value="Homeodomain-like_sf"/>
</dbReference>
<dbReference type="InterPro" id="IPR000330">
    <property type="entry name" value="SNF2_N"/>
</dbReference>
<feature type="compositionally biased region" description="Acidic residues" evidence="5">
    <location>
        <begin position="424"/>
        <end position="434"/>
    </location>
</feature>
<dbReference type="SUPFAM" id="SSF52540">
    <property type="entry name" value="P-loop containing nucleoside triphosphate hydrolases"/>
    <property type="match status" value="2"/>
</dbReference>
<sequence>MEAETEGDVEAVRPVGAQCVSEASPAAAPSEGTEGSEQKCVRIPSSLSPSRQDAAFRNGHPVSEARGDASVSSRLPSASAGPRTQASSPESDSPRANGVSGSEGESPEKPRAGLRGEGPEAQADGADGSMGKLQMLLEYGESYLLSLCHSSRKHDSRQTSSLSRAPGSLDGRTDASLKRHEKAVGASRRARRIVSSDEEDMADFDEGKAREAAQRRERKRAREGSSEPSPEMEEDFRMAARPVITRLTTHPSILRCPPKPYQLEGLNWLIQLHERGMNGILADEMGLGKTYQTISLLAFLKEGKGIDGPHLVLAPKSTIGNWMIEFRKFCPAINAVKVLGDKETRRATLAHIVSRAQAASSVDGRERDDKFSRSADVSPGHSDGEDEGASTPPGCLGREEKSDEDGSGRSGQDERGEGGNTERTEEEPEDGGEGEDGRKEDEKEEVLPDRVDVVVTSFEMCILERAQFLKVDWEYIIIDEAHRIKNESSKLAQTARLFNTKHRLLLTGTPLQNNLRELWALLNFLFPSLFSSSAEFEHLFDLTGTAGEAGTELTAEQREERNMKIVTRLHRILRPFMLRRVKKEVLKEMPPKKELLLVVPLSGKCQETHRDRARRNAHTKTVLAQRPCVFPPRAMQKQLYKDLLTKNVAALQGAEGAGRTQLLNLAMQLRKACNHPYLFEGYESENADPFGEHVIENAGKLRFCDRLLRRLIQEHRRCLIFTQMTKMIDILEDYCRIRMFKYCRIDGNTSGDERDRQIEAFNAPGSDIPIFLLSTRAGGLGINLATADTVILYDSDWNPQVDLQAMDRVHRIGQKSAVNVYRLVHEHTIEQKIIERAMLKLQLDTAIIQQGRLSDQQNQQKQLSKNELMTMVQFGADHIFKSGAGDDITEEELEAILARGQERTDAMNEKLQAHVKKSLLDFTINSAPSSSLYEYDGIDYTDQQRRADREAWAALAVQTLEAQNERESRRRMRMQKEQEMQLAQSVEQRKVKHIPRAVRLPAMQEWQFYDRRRIEELHAAELLYYRNQGTTRAPTDEEREEKQRLLREGFGTWGKRDFIQFVKGNEMYGRHDITRIATEVDGKSVEEVAAYARVFWSRYPEIAGWEKWIRRIEEGEAVINKRRELEQVIVRRQQQCEVPWRRLLIPYGGAAKSRSIFTEQEDRWILNMTTLLGYGNWDKMRDLLLRDTQWRFDWFVRSRTASDVGKRAEALVRLLKKEEGERFTRGRRRLDLPDARPAVSAAPVASGTVAGASPFLGGAPGAAAPTGGESGGPVPSGETPSPPCGAQFLGLGNAPAGAEKSALGRGKRLRSTAWAPA</sequence>
<dbReference type="SUPFAM" id="SSF101224">
    <property type="entry name" value="HAND domain of the nucleosome remodeling ATPase ISWI"/>
    <property type="match status" value="1"/>
</dbReference>
<dbReference type="OrthoDB" id="5857104at2759"/>
<name>F0V8D1_NEOCL</name>
<dbReference type="RefSeq" id="XP_003880007.1">
    <property type="nucleotide sequence ID" value="XM_003879958.1"/>
</dbReference>
<dbReference type="PANTHER" id="PTHR45623:SF49">
    <property type="entry name" value="SWI_SNF-RELATED MATRIX-ASSOCIATED ACTIN-DEPENDENT REGULATOR OF CHROMATIN SUBFAMILY A MEMBER 5"/>
    <property type="match status" value="1"/>
</dbReference>
<evidence type="ECO:0000313" key="10">
    <source>
        <dbReference type="Proteomes" id="UP000007494"/>
    </source>
</evidence>
<dbReference type="GeneID" id="13446021"/>
<dbReference type="InterPro" id="IPR001650">
    <property type="entry name" value="Helicase_C-like"/>
</dbReference>
<dbReference type="Gene3D" id="3.40.50.300">
    <property type="entry name" value="P-loop containing nucleotide triphosphate hydrolases"/>
    <property type="match status" value="1"/>
</dbReference>
<dbReference type="SMART" id="SM00717">
    <property type="entry name" value="SANT"/>
    <property type="match status" value="2"/>
</dbReference>
<feature type="compositionally biased region" description="Low complexity" evidence="5">
    <location>
        <begin position="21"/>
        <end position="31"/>
    </location>
</feature>
<dbReference type="FunFam" id="3.40.50.10810:FF:000085">
    <property type="entry name" value="Transcription regulatory protein SNF2"/>
    <property type="match status" value="1"/>
</dbReference>
<evidence type="ECO:0008006" key="11">
    <source>
        <dbReference type="Google" id="ProtNLM"/>
    </source>
</evidence>
<evidence type="ECO:0000259" key="8">
    <source>
        <dbReference type="PROSITE" id="PS51293"/>
    </source>
</evidence>
<feature type="region of interest" description="Disordered" evidence="5">
    <location>
        <begin position="1260"/>
        <end position="1317"/>
    </location>
</feature>
<dbReference type="SMART" id="SM00487">
    <property type="entry name" value="DEXDc"/>
    <property type="match status" value="1"/>
</dbReference>
<feature type="domain" description="SANT" evidence="8">
    <location>
        <begin position="1048"/>
        <end position="1100"/>
    </location>
</feature>
<accession>F0V8D1</accession>
<dbReference type="GO" id="GO:0005524">
    <property type="term" value="F:ATP binding"/>
    <property type="evidence" value="ECO:0007669"/>
    <property type="project" value="InterPro"/>
</dbReference>
<dbReference type="OMA" id="VHDYQFF"/>
<proteinExistence type="inferred from homology"/>
<feature type="domain" description="Helicase C-terminal" evidence="7">
    <location>
        <begin position="707"/>
        <end position="854"/>
    </location>
</feature>
<dbReference type="PANTHER" id="PTHR45623">
    <property type="entry name" value="CHROMODOMAIN-HELICASE-DNA-BINDING PROTEIN 3-RELATED-RELATED"/>
    <property type="match status" value="1"/>
</dbReference>
<dbReference type="GO" id="GO:0000785">
    <property type="term" value="C:chromatin"/>
    <property type="evidence" value="ECO:0007669"/>
    <property type="project" value="TreeGrafter"/>
</dbReference>
<dbReference type="InterPro" id="IPR038718">
    <property type="entry name" value="SNF2-like_sf"/>
</dbReference>
<dbReference type="InterPro" id="IPR014001">
    <property type="entry name" value="Helicase_ATP-bd"/>
</dbReference>
<dbReference type="InterPro" id="IPR049730">
    <property type="entry name" value="SNF2/RAD54-like_C"/>
</dbReference>
<feature type="compositionally biased region" description="Basic and acidic residues" evidence="5">
    <location>
        <begin position="435"/>
        <end position="446"/>
    </location>
</feature>
<dbReference type="GO" id="GO:0042393">
    <property type="term" value="F:histone binding"/>
    <property type="evidence" value="ECO:0007669"/>
    <property type="project" value="TreeGrafter"/>
</dbReference>
<dbReference type="PROSITE" id="PS51194">
    <property type="entry name" value="HELICASE_CTER"/>
    <property type="match status" value="1"/>
</dbReference>
<comment type="subcellular location">
    <subcellularLocation>
        <location evidence="1">Nucleus</location>
    </subcellularLocation>
</comment>
<feature type="region of interest" description="Disordered" evidence="5">
    <location>
        <begin position="1"/>
        <end position="129"/>
    </location>
</feature>
<dbReference type="PROSITE" id="PS51293">
    <property type="entry name" value="SANT"/>
    <property type="match status" value="1"/>
</dbReference>
<dbReference type="InterPro" id="IPR017884">
    <property type="entry name" value="SANT_dom"/>
</dbReference>
<dbReference type="GO" id="GO:0140658">
    <property type="term" value="F:ATP-dependent chromatin remodeler activity"/>
    <property type="evidence" value="ECO:0007669"/>
    <property type="project" value="TreeGrafter"/>
</dbReference>
<evidence type="ECO:0000313" key="9">
    <source>
        <dbReference type="EMBL" id="CBZ49972.1"/>
    </source>
</evidence>
<organism evidence="9 10">
    <name type="scientific">Neospora caninum (strain Liverpool)</name>
    <dbReference type="NCBI Taxonomy" id="572307"/>
    <lineage>
        <taxon>Eukaryota</taxon>
        <taxon>Sar</taxon>
        <taxon>Alveolata</taxon>
        <taxon>Apicomplexa</taxon>
        <taxon>Conoidasida</taxon>
        <taxon>Coccidia</taxon>
        <taxon>Eucoccidiorida</taxon>
        <taxon>Eimeriorina</taxon>
        <taxon>Sarcocystidae</taxon>
        <taxon>Neospora</taxon>
    </lineage>
</organism>
<dbReference type="EMBL" id="FR823381">
    <property type="protein sequence ID" value="CBZ49972.1"/>
    <property type="molecule type" value="Genomic_DNA"/>
</dbReference>
<protein>
    <recommendedName>
        <fullName evidence="11">SWI2/SNF2 ISWI-like SANT</fullName>
    </recommendedName>
</protein>
<comment type="similarity">
    <text evidence="2">Belongs to the SNF2/RAD54 helicase family. ISWI subfamily.</text>
</comment>
<dbReference type="GO" id="GO:0003677">
    <property type="term" value="F:DNA binding"/>
    <property type="evidence" value="ECO:0007669"/>
    <property type="project" value="InterPro"/>
</dbReference>
<keyword evidence="10" id="KW-1185">Reference proteome</keyword>
<evidence type="ECO:0000256" key="2">
    <source>
        <dbReference type="ARBA" id="ARBA00009687"/>
    </source>
</evidence>
<dbReference type="PROSITE" id="PS51192">
    <property type="entry name" value="HELICASE_ATP_BIND_1"/>
    <property type="match status" value="1"/>
</dbReference>